<dbReference type="eggNOG" id="COG1180">
    <property type="taxonomic scope" value="Bacteria"/>
</dbReference>
<dbReference type="InterPro" id="IPR058240">
    <property type="entry name" value="rSAM_sf"/>
</dbReference>
<keyword evidence="6" id="KW-0411">Iron-sulfur</keyword>
<dbReference type="GO" id="GO:0051539">
    <property type="term" value="F:4 iron, 4 sulfur cluster binding"/>
    <property type="evidence" value="ECO:0007669"/>
    <property type="project" value="UniProtKB-KW"/>
</dbReference>
<accession>A0A0V8M076</accession>
<dbReference type="OrthoDB" id="157380at2"/>
<keyword evidence="5" id="KW-0408">Iron</keyword>
<reference evidence="8 9" key="1">
    <citation type="journal article" date="2015" name="Sci. Rep.">
        <title>A comparative genomics and reductive dehalogenase gene transcription study of two chloroethene-respiring bacteria, Dehalococcoides mccartyi strains MB and 11a.</title>
        <authorList>
            <person name="Low A."/>
            <person name="Shen Z."/>
            <person name="Cheng D."/>
            <person name="Rogers M.J."/>
            <person name="Lee P.K."/>
            <person name="He J."/>
        </authorList>
    </citation>
    <scope>NUCLEOTIDE SEQUENCE [LARGE SCALE GENOMIC DNA]</scope>
    <source>
        <strain evidence="8 9">MB</strain>
    </source>
</reference>
<evidence type="ECO:0000259" key="7">
    <source>
        <dbReference type="PROSITE" id="PS51918"/>
    </source>
</evidence>
<evidence type="ECO:0000313" key="9">
    <source>
        <dbReference type="Proteomes" id="UP000053577"/>
    </source>
</evidence>
<dbReference type="InterPro" id="IPR007197">
    <property type="entry name" value="rSAM"/>
</dbReference>
<dbReference type="Gene3D" id="3.20.20.70">
    <property type="entry name" value="Aldolase class I"/>
    <property type="match status" value="1"/>
</dbReference>
<feature type="domain" description="Radical SAM core" evidence="7">
    <location>
        <begin position="27"/>
        <end position="249"/>
    </location>
</feature>
<dbReference type="EMBL" id="JGYD01000025">
    <property type="protein sequence ID" value="KSV17173.1"/>
    <property type="molecule type" value="Genomic_DNA"/>
</dbReference>
<protein>
    <submittedName>
        <fullName evidence="8">Radical SAM protein</fullName>
    </submittedName>
</protein>
<sequence length="273" mass="31164">MTANSHTPRIMPDRQANPDITNVYHIAYAPGIKKAYLFHWNCNLKCRGCLCKKEINCLALEENLDVVARDPHLAPPRGPESFLSLNGIMETLRKVELKEVLFEGQEATIDPHFAEICRRLKAEFGVYITLNTNGLKLPDLSNVDEVVFSLKAVTPELYLDYTEVPNTRMLENFENIFRSGKKLRAEMVFIPGYIDIAETEAIAKHIASLSRDIPLRIDAYFECGDNTWRRATPEEMRQAVAAAKKHLNTVTCTQQTTDNLDKKDLFFEVNRLF</sequence>
<comment type="cofactor">
    <cofactor evidence="1">
        <name>[4Fe-4S] cluster</name>
        <dbReference type="ChEBI" id="CHEBI:49883"/>
    </cofactor>
</comment>
<evidence type="ECO:0000256" key="1">
    <source>
        <dbReference type="ARBA" id="ARBA00001966"/>
    </source>
</evidence>
<name>A0A0V8M076_9CHLR</name>
<organism evidence="8 9">
    <name type="scientific">Dehalococcoides mccartyi</name>
    <dbReference type="NCBI Taxonomy" id="61435"/>
    <lineage>
        <taxon>Bacteria</taxon>
        <taxon>Bacillati</taxon>
        <taxon>Chloroflexota</taxon>
        <taxon>Dehalococcoidia</taxon>
        <taxon>Dehalococcoidales</taxon>
        <taxon>Dehalococcoidaceae</taxon>
        <taxon>Dehalococcoides</taxon>
    </lineage>
</organism>
<dbReference type="SUPFAM" id="SSF102114">
    <property type="entry name" value="Radical SAM enzymes"/>
    <property type="match status" value="1"/>
</dbReference>
<proteinExistence type="predicted"/>
<comment type="caution">
    <text evidence="8">The sequence shown here is derived from an EMBL/GenBank/DDBJ whole genome shotgun (WGS) entry which is preliminary data.</text>
</comment>
<dbReference type="RefSeq" id="WP_058292628.1">
    <property type="nucleotide sequence ID" value="NZ_JGYD01000025.1"/>
</dbReference>
<dbReference type="InterPro" id="IPR013785">
    <property type="entry name" value="Aldolase_TIM"/>
</dbReference>
<dbReference type="PROSITE" id="PS51918">
    <property type="entry name" value="RADICAL_SAM"/>
    <property type="match status" value="1"/>
</dbReference>
<keyword evidence="4" id="KW-0479">Metal-binding</keyword>
<dbReference type="PANTHER" id="PTHR30352">
    <property type="entry name" value="PYRUVATE FORMATE-LYASE-ACTIVATING ENZYME"/>
    <property type="match status" value="1"/>
</dbReference>
<evidence type="ECO:0000313" key="8">
    <source>
        <dbReference type="EMBL" id="KSV17173.1"/>
    </source>
</evidence>
<evidence type="ECO:0000256" key="4">
    <source>
        <dbReference type="ARBA" id="ARBA00022723"/>
    </source>
</evidence>
<evidence type="ECO:0000256" key="2">
    <source>
        <dbReference type="ARBA" id="ARBA00022485"/>
    </source>
</evidence>
<dbReference type="PANTHER" id="PTHR30352:SF5">
    <property type="entry name" value="PYRUVATE FORMATE-LYASE 1-ACTIVATING ENZYME"/>
    <property type="match status" value="1"/>
</dbReference>
<dbReference type="SFLD" id="SFLDS00029">
    <property type="entry name" value="Radical_SAM"/>
    <property type="match status" value="1"/>
</dbReference>
<dbReference type="GO" id="GO:0046872">
    <property type="term" value="F:metal ion binding"/>
    <property type="evidence" value="ECO:0007669"/>
    <property type="project" value="UniProtKB-KW"/>
</dbReference>
<dbReference type="PATRIC" id="fig|61435.5.peg.1385"/>
<dbReference type="Proteomes" id="UP000053577">
    <property type="component" value="Unassembled WGS sequence"/>
</dbReference>
<evidence type="ECO:0000256" key="6">
    <source>
        <dbReference type="ARBA" id="ARBA00023014"/>
    </source>
</evidence>
<keyword evidence="3" id="KW-0949">S-adenosyl-L-methionine</keyword>
<keyword evidence="2" id="KW-0004">4Fe-4S</keyword>
<gene>
    <name evidence="8" type="ORF">DA01_07040</name>
</gene>
<dbReference type="Pfam" id="PF04055">
    <property type="entry name" value="Radical_SAM"/>
    <property type="match status" value="1"/>
</dbReference>
<dbReference type="AlphaFoldDB" id="A0A0V8M076"/>
<dbReference type="InterPro" id="IPR034457">
    <property type="entry name" value="Organic_radical-activating"/>
</dbReference>
<evidence type="ECO:0000256" key="3">
    <source>
        <dbReference type="ARBA" id="ARBA00022691"/>
    </source>
</evidence>
<dbReference type="GO" id="GO:0003824">
    <property type="term" value="F:catalytic activity"/>
    <property type="evidence" value="ECO:0007669"/>
    <property type="project" value="InterPro"/>
</dbReference>
<evidence type="ECO:0000256" key="5">
    <source>
        <dbReference type="ARBA" id="ARBA00023004"/>
    </source>
</evidence>
<dbReference type="CDD" id="cd01335">
    <property type="entry name" value="Radical_SAM"/>
    <property type="match status" value="1"/>
</dbReference>